<evidence type="ECO:0000313" key="1">
    <source>
        <dbReference type="EnsemblMetazoa" id="Aqu2.1.42866_001"/>
    </source>
</evidence>
<dbReference type="AlphaFoldDB" id="A0A1X7VR85"/>
<accession>A0A1X7VR85</accession>
<dbReference type="InParanoid" id="A0A1X7VR85"/>
<sequence length="49" mass="5478">MATRFQQHHHTLKAGWRISALHLLALYSTTVASAAQPLVLSLHLGNLRF</sequence>
<proteinExistence type="predicted"/>
<reference evidence="1" key="1">
    <citation type="submission" date="2017-05" db="UniProtKB">
        <authorList>
            <consortium name="EnsemblMetazoa"/>
        </authorList>
    </citation>
    <scope>IDENTIFICATION</scope>
</reference>
<dbReference type="EnsemblMetazoa" id="Aqu2.1.42866_001">
    <property type="protein sequence ID" value="Aqu2.1.42866_001"/>
    <property type="gene ID" value="Aqu2.1.42866"/>
</dbReference>
<protein>
    <submittedName>
        <fullName evidence="1">Uncharacterized protein</fullName>
    </submittedName>
</protein>
<name>A0A1X7VR85_AMPQE</name>
<organism evidence="1">
    <name type="scientific">Amphimedon queenslandica</name>
    <name type="common">Sponge</name>
    <dbReference type="NCBI Taxonomy" id="400682"/>
    <lineage>
        <taxon>Eukaryota</taxon>
        <taxon>Metazoa</taxon>
        <taxon>Porifera</taxon>
        <taxon>Demospongiae</taxon>
        <taxon>Heteroscleromorpha</taxon>
        <taxon>Haplosclerida</taxon>
        <taxon>Niphatidae</taxon>
        <taxon>Amphimedon</taxon>
    </lineage>
</organism>